<sequence>MCRRSHRSTAGRLPERYRDDFILSLPNIVSSQKTIVASSASSSHARPPPPTRPSQSCRPRVPIPAPDRLKEEGATGEDVKYESLATNPAAILCTEGLSTTTASTLAWIKDESSAEEAMDVKHSRNKKQSRSSPSKQTSRAYLAKYLDGTWMDEHGRNVHFLDKYYDEHVEEYEAEKKKDKVEDLKGEKNGVRLFPEAAEHEAVSLYNNRDVELEAFEKWLVHGESKHAAAGNGGEEMDQNITKYYTDKKFAALHFKLQWHMILEAEEDLIFHPPRRAHADANGKPFRYAQKLFGINGLHAISALEKKNKEARNKIELMPQRSDYEMAKEYLKEKGLPSSLIAMYNYLDQ</sequence>
<dbReference type="Proteomes" id="UP000053259">
    <property type="component" value="Unassembled WGS sequence"/>
</dbReference>
<dbReference type="EMBL" id="KN847530">
    <property type="protein sequence ID" value="KIW08747.1"/>
    <property type="molecule type" value="Genomic_DNA"/>
</dbReference>
<feature type="region of interest" description="Disordered" evidence="1">
    <location>
        <begin position="35"/>
        <end position="77"/>
    </location>
</feature>
<name>A0A0D1Z707_9PEZI</name>
<protein>
    <submittedName>
        <fullName evidence="2">Uncharacterized protein</fullName>
    </submittedName>
</protein>
<proteinExistence type="predicted"/>
<organism evidence="2 3">
    <name type="scientific">Verruconis gallopava</name>
    <dbReference type="NCBI Taxonomy" id="253628"/>
    <lineage>
        <taxon>Eukaryota</taxon>
        <taxon>Fungi</taxon>
        <taxon>Dikarya</taxon>
        <taxon>Ascomycota</taxon>
        <taxon>Pezizomycotina</taxon>
        <taxon>Dothideomycetes</taxon>
        <taxon>Pleosporomycetidae</taxon>
        <taxon>Venturiales</taxon>
        <taxon>Sympoventuriaceae</taxon>
        <taxon>Verruconis</taxon>
    </lineage>
</organism>
<evidence type="ECO:0000313" key="3">
    <source>
        <dbReference type="Proteomes" id="UP000053259"/>
    </source>
</evidence>
<feature type="region of interest" description="Disordered" evidence="1">
    <location>
        <begin position="116"/>
        <end position="138"/>
    </location>
</feature>
<dbReference type="VEuPathDB" id="FungiDB:PV09_00685"/>
<dbReference type="InParanoid" id="A0A0D1Z707"/>
<dbReference type="RefSeq" id="XP_016218616.1">
    <property type="nucleotide sequence ID" value="XM_016353463.1"/>
</dbReference>
<reference evidence="2 3" key="1">
    <citation type="submission" date="2015-01" db="EMBL/GenBank/DDBJ databases">
        <title>The Genome Sequence of Ochroconis gallopava CBS43764.</title>
        <authorList>
            <consortium name="The Broad Institute Genomics Platform"/>
            <person name="Cuomo C."/>
            <person name="de Hoog S."/>
            <person name="Gorbushina A."/>
            <person name="Stielow B."/>
            <person name="Teixiera M."/>
            <person name="Abouelleil A."/>
            <person name="Chapman S.B."/>
            <person name="Priest M."/>
            <person name="Young S.K."/>
            <person name="Wortman J."/>
            <person name="Nusbaum C."/>
            <person name="Birren B."/>
        </authorList>
    </citation>
    <scope>NUCLEOTIDE SEQUENCE [LARGE SCALE GENOMIC DNA]</scope>
    <source>
        <strain evidence="2 3">CBS 43764</strain>
    </source>
</reference>
<keyword evidence="3" id="KW-1185">Reference proteome</keyword>
<feature type="compositionally biased region" description="Basic and acidic residues" evidence="1">
    <location>
        <begin position="67"/>
        <end position="77"/>
    </location>
</feature>
<evidence type="ECO:0000256" key="1">
    <source>
        <dbReference type="SAM" id="MobiDB-lite"/>
    </source>
</evidence>
<dbReference type="GeneID" id="27308658"/>
<dbReference type="AlphaFoldDB" id="A0A0D1Z707"/>
<evidence type="ECO:0000313" key="2">
    <source>
        <dbReference type="EMBL" id="KIW08747.1"/>
    </source>
</evidence>
<dbReference type="HOGENOM" id="CLU_795005_0_0_1"/>
<accession>A0A0D1Z707</accession>
<gene>
    <name evidence="2" type="ORF">PV09_00685</name>
</gene>